<proteinExistence type="predicted"/>
<sequence>MTTRTTAIDPVTLAVLKGRLEQIADEMDATLYRSAFNPIIAEARDACHGLYHAETGATLVQGTNGLPIFVGAMAFAVKAVIDKVALEGDLHADDIFLFNDPYDGGTHLNDFRLVRPIFRQGRLFCWMASVGHWLDIGGNVPGNFNARATDSFQEGVRIPPVKLVKAGVMNHDLLAILAANSRVPVSNYGDLNGQLNALDLGVRRLTELLDEHGEETVDAAFDAFTARAEALMRSALAKLPDGIYSFEDYLDNDGITADRLLIALDLTIAGDRMTLDFSRSSAPCAGPLNIAYSTAVACCYVALKHVFTDVPANAGCLNPITFVIPESTLLAVKPPKPVGGYTETILRVIGVVFGALALADPARATAAPFGTINALSLAGHRKDGSRWVMFSFFGGGLGGNPETDGLNHANNPISTATIPPVEILEAAYPVMFTQWALRPDSAGAGLHRGGLGAVYEIEALTDADVFLLGERGVFAPFGVAGGAPAALNRFTWQSDAGETSPPLASKVTDVKIRDGQRVRLETPGGGGWGDPKRRDAEAVARDVRLGYLGRDAARSTYGVALTEDGALDIAATAALREPSAA</sequence>
<dbReference type="InterPro" id="IPR003692">
    <property type="entry name" value="Hydantoinase_B"/>
</dbReference>
<evidence type="ECO:0000313" key="2">
    <source>
        <dbReference type="EMBL" id="MBK1837259.1"/>
    </source>
</evidence>
<dbReference type="Pfam" id="PF02538">
    <property type="entry name" value="Hydantoinase_B"/>
    <property type="match status" value="1"/>
</dbReference>
<dbReference type="InterPro" id="IPR045079">
    <property type="entry name" value="Oxoprolinase-like"/>
</dbReference>
<evidence type="ECO:0000313" key="3">
    <source>
        <dbReference type="Proteomes" id="UP000652760"/>
    </source>
</evidence>
<dbReference type="PANTHER" id="PTHR11365:SF23">
    <property type="entry name" value="HYPOTHETICAL 5-OXOPROLINASE (EUROFUNG)-RELATED"/>
    <property type="match status" value="1"/>
</dbReference>
<reference evidence="3" key="1">
    <citation type="submission" date="2021-01" db="EMBL/GenBank/DDBJ databases">
        <title>Genome public.</title>
        <authorList>
            <person name="Liu C."/>
            <person name="Sun Q."/>
        </authorList>
    </citation>
    <scope>NUCLEOTIDE SEQUENCE [LARGE SCALE GENOMIC DNA]</scope>
    <source>
        <strain evidence="3">YIM B02556</strain>
    </source>
</reference>
<name>A0ABS1F1L6_9PROT</name>
<dbReference type="PANTHER" id="PTHR11365">
    <property type="entry name" value="5-OXOPROLINASE RELATED"/>
    <property type="match status" value="1"/>
</dbReference>
<gene>
    <name evidence="2" type="ORF">JHL17_07520</name>
</gene>
<dbReference type="EMBL" id="JAENHM010000025">
    <property type="protein sequence ID" value="MBK1837259.1"/>
    <property type="molecule type" value="Genomic_DNA"/>
</dbReference>
<accession>A0ABS1F1L6</accession>
<keyword evidence="3" id="KW-1185">Reference proteome</keyword>
<evidence type="ECO:0000259" key="1">
    <source>
        <dbReference type="Pfam" id="PF02538"/>
    </source>
</evidence>
<dbReference type="Proteomes" id="UP000652760">
    <property type="component" value="Unassembled WGS sequence"/>
</dbReference>
<organism evidence="2 3">
    <name type="scientific">Azospirillum endophyticum</name>
    <dbReference type="NCBI Taxonomy" id="2800326"/>
    <lineage>
        <taxon>Bacteria</taxon>
        <taxon>Pseudomonadati</taxon>
        <taxon>Pseudomonadota</taxon>
        <taxon>Alphaproteobacteria</taxon>
        <taxon>Rhodospirillales</taxon>
        <taxon>Azospirillaceae</taxon>
        <taxon>Azospirillum</taxon>
    </lineage>
</organism>
<dbReference type="RefSeq" id="WP_200191649.1">
    <property type="nucleotide sequence ID" value="NZ_JAENHM010000025.1"/>
</dbReference>
<protein>
    <submittedName>
        <fullName evidence="2">Hydantoinase B/oxoprolinase family protein</fullName>
    </submittedName>
</protein>
<feature type="domain" description="Hydantoinase B/oxoprolinase" evidence="1">
    <location>
        <begin position="9"/>
        <end position="531"/>
    </location>
</feature>
<comment type="caution">
    <text evidence="2">The sequence shown here is derived from an EMBL/GenBank/DDBJ whole genome shotgun (WGS) entry which is preliminary data.</text>
</comment>